<dbReference type="InterPro" id="IPR001424">
    <property type="entry name" value="SOD_Cu_Zn_dom"/>
</dbReference>
<evidence type="ECO:0000256" key="4">
    <source>
        <dbReference type="SAM" id="SignalP"/>
    </source>
</evidence>
<dbReference type="OrthoDB" id="5431326at2"/>
<dbReference type="eggNOG" id="COG2032">
    <property type="taxonomic scope" value="Bacteria"/>
</dbReference>
<comment type="function">
    <text evidence="2">Destroys radicals which are normally produced within the cells and which are toxic to biological systems.</text>
</comment>
<keyword evidence="4" id="KW-0732">Signal</keyword>
<keyword evidence="2" id="KW-0479">Metal-binding</keyword>
<gene>
    <name evidence="6" type="ordered locus">Geob_1155</name>
</gene>
<dbReference type="PROSITE" id="PS00332">
    <property type="entry name" value="SOD_CU_ZN_2"/>
    <property type="match status" value="1"/>
</dbReference>
<dbReference type="HOGENOM" id="CLU_056632_8_1_7"/>
<keyword evidence="2" id="KW-0186">Copper</keyword>
<proteinExistence type="inferred from homology"/>
<comment type="catalytic activity">
    <reaction evidence="2">
        <text>2 superoxide + 2 H(+) = H2O2 + O2</text>
        <dbReference type="Rhea" id="RHEA:20696"/>
        <dbReference type="ChEBI" id="CHEBI:15378"/>
        <dbReference type="ChEBI" id="CHEBI:15379"/>
        <dbReference type="ChEBI" id="CHEBI:16240"/>
        <dbReference type="ChEBI" id="CHEBI:18421"/>
        <dbReference type="EC" id="1.15.1.1"/>
    </reaction>
</comment>
<dbReference type="PANTHER" id="PTHR10003">
    <property type="entry name" value="SUPEROXIDE DISMUTASE CU-ZN -RELATED"/>
    <property type="match status" value="1"/>
</dbReference>
<accession>B9M3A5</accession>
<reference evidence="6 7" key="1">
    <citation type="submission" date="2009-01" db="EMBL/GenBank/DDBJ databases">
        <title>Complete sequence of Geobacter sp. FRC-32.</title>
        <authorList>
            <consortium name="US DOE Joint Genome Institute"/>
            <person name="Lucas S."/>
            <person name="Copeland A."/>
            <person name="Lapidus A."/>
            <person name="Glavina del Rio T."/>
            <person name="Dalin E."/>
            <person name="Tice H."/>
            <person name="Bruce D."/>
            <person name="Goodwin L."/>
            <person name="Pitluck S."/>
            <person name="Saunders E."/>
            <person name="Brettin T."/>
            <person name="Detter J.C."/>
            <person name="Han C."/>
            <person name="Larimer F."/>
            <person name="Land M."/>
            <person name="Hauser L."/>
            <person name="Kyrpides N."/>
            <person name="Ovchinnikova G."/>
            <person name="Kostka J."/>
            <person name="Richardson P."/>
        </authorList>
    </citation>
    <scope>NUCLEOTIDE SEQUENCE [LARGE SCALE GENOMIC DNA]</scope>
    <source>
        <strain evidence="7">DSM 22248 / JCM 15807 / FRC-32</strain>
    </source>
</reference>
<comment type="similarity">
    <text evidence="1 2">Belongs to the Cu-Zn superoxide dismutase family.</text>
</comment>
<evidence type="ECO:0000313" key="7">
    <source>
        <dbReference type="Proteomes" id="UP000007721"/>
    </source>
</evidence>
<feature type="region of interest" description="Disordered" evidence="3">
    <location>
        <begin position="78"/>
        <end position="109"/>
    </location>
</feature>
<dbReference type="SUPFAM" id="SSF49329">
    <property type="entry name" value="Cu,Zn superoxide dismutase-like"/>
    <property type="match status" value="1"/>
</dbReference>
<protein>
    <recommendedName>
        <fullName evidence="2">Superoxide dismutase [Cu-Zn]</fullName>
        <ecNumber evidence="2">1.15.1.1</ecNumber>
    </recommendedName>
</protein>
<keyword evidence="2" id="KW-0862">Zinc</keyword>
<feature type="signal peptide" evidence="4">
    <location>
        <begin position="1"/>
        <end position="19"/>
    </location>
</feature>
<evidence type="ECO:0000259" key="5">
    <source>
        <dbReference type="Pfam" id="PF00080"/>
    </source>
</evidence>
<dbReference type="Proteomes" id="UP000007721">
    <property type="component" value="Chromosome"/>
</dbReference>
<dbReference type="InterPro" id="IPR024134">
    <property type="entry name" value="SOD_Cu/Zn_/chaperone"/>
</dbReference>
<feature type="chain" id="PRO_5002888917" description="Superoxide dismutase [Cu-Zn]" evidence="4">
    <location>
        <begin position="20"/>
        <end position="172"/>
    </location>
</feature>
<dbReference type="Gene3D" id="2.60.40.200">
    <property type="entry name" value="Superoxide dismutase, copper/zinc binding domain"/>
    <property type="match status" value="1"/>
</dbReference>
<dbReference type="PRINTS" id="PR00068">
    <property type="entry name" value="CUZNDISMTASE"/>
</dbReference>
<dbReference type="InterPro" id="IPR036423">
    <property type="entry name" value="SOD-like_Cu/Zn_dom_sf"/>
</dbReference>
<comment type="cofactor">
    <cofactor evidence="2">
        <name>Cu cation</name>
        <dbReference type="ChEBI" id="CHEBI:23378"/>
    </cofactor>
    <text evidence="2">Binds 1 copper ion per subunit.</text>
</comment>
<feature type="domain" description="Superoxide dismutase copper/zinc binding" evidence="5">
    <location>
        <begin position="39"/>
        <end position="169"/>
    </location>
</feature>
<evidence type="ECO:0000256" key="1">
    <source>
        <dbReference type="ARBA" id="ARBA00010457"/>
    </source>
</evidence>
<dbReference type="AlphaFoldDB" id="B9M3A5"/>
<dbReference type="STRING" id="316067.Geob_1155"/>
<comment type="cofactor">
    <cofactor evidence="2">
        <name>Zn(2+)</name>
        <dbReference type="ChEBI" id="CHEBI:29105"/>
    </cofactor>
    <text evidence="2">Binds 1 zinc ion per subunit.</text>
</comment>
<keyword evidence="2" id="KW-0560">Oxidoreductase</keyword>
<organism evidence="6 7">
    <name type="scientific">Geotalea daltonii (strain DSM 22248 / JCM 15807 / FRC-32)</name>
    <name type="common">Geobacter daltonii</name>
    <dbReference type="NCBI Taxonomy" id="316067"/>
    <lineage>
        <taxon>Bacteria</taxon>
        <taxon>Pseudomonadati</taxon>
        <taxon>Thermodesulfobacteriota</taxon>
        <taxon>Desulfuromonadia</taxon>
        <taxon>Geobacterales</taxon>
        <taxon>Geobacteraceae</taxon>
        <taxon>Geotalea</taxon>
    </lineage>
</organism>
<dbReference type="KEGG" id="geo:Geob_1155"/>
<dbReference type="EMBL" id="CP001390">
    <property type="protein sequence ID" value="ACM19515.1"/>
    <property type="molecule type" value="Genomic_DNA"/>
</dbReference>
<keyword evidence="7" id="KW-1185">Reference proteome</keyword>
<sequence length="172" mass="17232">MIRSTICLLLIASATVAGAGETGKTVSSSIVDTTGKSVGTATFAEKKGGVEVTIKASGLPPGKHGMHIHENGKCEPPGFATAGAHFNPTGRHHGAGHPEGKHAGDLPNLEVKKDGTAKLTATAEGATLGKGKTSLLKNGGTALIIHAKPDDEKTDPTGNSGDRIACGVVGAR</sequence>
<dbReference type="EC" id="1.15.1.1" evidence="2"/>
<dbReference type="InterPro" id="IPR018152">
    <property type="entry name" value="SOD_Cu/Zn_BS"/>
</dbReference>
<feature type="compositionally biased region" description="Basic and acidic residues" evidence="3">
    <location>
        <begin position="96"/>
        <end position="109"/>
    </location>
</feature>
<name>B9M3A5_GEODF</name>
<evidence type="ECO:0000256" key="3">
    <source>
        <dbReference type="SAM" id="MobiDB-lite"/>
    </source>
</evidence>
<evidence type="ECO:0000256" key="2">
    <source>
        <dbReference type="RuleBase" id="RU000393"/>
    </source>
</evidence>
<dbReference type="GO" id="GO:0005507">
    <property type="term" value="F:copper ion binding"/>
    <property type="evidence" value="ECO:0007669"/>
    <property type="project" value="InterPro"/>
</dbReference>
<dbReference type="RefSeq" id="WP_012646244.1">
    <property type="nucleotide sequence ID" value="NC_011979.1"/>
</dbReference>
<dbReference type="CDD" id="cd00305">
    <property type="entry name" value="Cu-Zn_Superoxide_Dismutase"/>
    <property type="match status" value="1"/>
</dbReference>
<dbReference type="GO" id="GO:0004784">
    <property type="term" value="F:superoxide dismutase activity"/>
    <property type="evidence" value="ECO:0007669"/>
    <property type="project" value="UniProtKB-EC"/>
</dbReference>
<feature type="region of interest" description="Disordered" evidence="3">
    <location>
        <begin position="149"/>
        <end position="172"/>
    </location>
</feature>
<evidence type="ECO:0000313" key="6">
    <source>
        <dbReference type="EMBL" id="ACM19515.1"/>
    </source>
</evidence>
<dbReference type="Pfam" id="PF00080">
    <property type="entry name" value="Sod_Cu"/>
    <property type="match status" value="1"/>
</dbReference>